<dbReference type="Gene3D" id="1.10.10.60">
    <property type="entry name" value="Homeodomain-like"/>
    <property type="match status" value="2"/>
</dbReference>
<keyword evidence="3" id="KW-0804">Transcription</keyword>
<feature type="domain" description="HTH myb-type" evidence="6">
    <location>
        <begin position="21"/>
        <end position="71"/>
    </location>
</feature>
<evidence type="ECO:0000256" key="2">
    <source>
        <dbReference type="ARBA" id="ARBA00023125"/>
    </source>
</evidence>
<dbReference type="EMBL" id="JAPFFF010000024">
    <property type="protein sequence ID" value="KAK8850120.1"/>
    <property type="molecule type" value="Genomic_DNA"/>
</dbReference>
<comment type="caution">
    <text evidence="7">The sequence shown here is derived from an EMBL/GenBank/DDBJ whole genome shotgun (WGS) entry which is preliminary data.</text>
</comment>
<accession>A0ABR2HN30</accession>
<dbReference type="CDD" id="cd00167">
    <property type="entry name" value="SANT"/>
    <property type="match status" value="2"/>
</dbReference>
<evidence type="ECO:0000256" key="3">
    <source>
        <dbReference type="ARBA" id="ARBA00023163"/>
    </source>
</evidence>
<dbReference type="InterPro" id="IPR009057">
    <property type="entry name" value="Homeodomain-like_sf"/>
</dbReference>
<protein>
    <recommendedName>
        <fullName evidence="9">Myb-like DNA-binding domain containing protein</fullName>
    </recommendedName>
</protein>
<organism evidence="7 8">
    <name type="scientific">Tritrichomonas musculus</name>
    <dbReference type="NCBI Taxonomy" id="1915356"/>
    <lineage>
        <taxon>Eukaryota</taxon>
        <taxon>Metamonada</taxon>
        <taxon>Parabasalia</taxon>
        <taxon>Tritrichomonadida</taxon>
        <taxon>Tritrichomonadidae</taxon>
        <taxon>Tritrichomonas</taxon>
    </lineage>
</organism>
<dbReference type="SUPFAM" id="SSF46689">
    <property type="entry name" value="Homeodomain-like"/>
    <property type="match status" value="1"/>
</dbReference>
<keyword evidence="1" id="KW-0805">Transcription regulation</keyword>
<dbReference type="InterPro" id="IPR001005">
    <property type="entry name" value="SANT/Myb"/>
</dbReference>
<dbReference type="SMART" id="SM00717">
    <property type="entry name" value="SANT"/>
    <property type="match status" value="2"/>
</dbReference>
<keyword evidence="8" id="KW-1185">Reference proteome</keyword>
<keyword evidence="4" id="KW-0539">Nucleus</keyword>
<feature type="domain" description="Myb-like" evidence="5">
    <location>
        <begin position="16"/>
        <end position="67"/>
    </location>
</feature>
<dbReference type="InterPro" id="IPR017930">
    <property type="entry name" value="Myb_dom"/>
</dbReference>
<dbReference type="PROSITE" id="PS51294">
    <property type="entry name" value="HTH_MYB"/>
    <property type="match status" value="2"/>
</dbReference>
<evidence type="ECO:0000259" key="5">
    <source>
        <dbReference type="PROSITE" id="PS50090"/>
    </source>
</evidence>
<sequence length="212" mass="25230">MNFIGYYDTINTPISKLKTTKSKFSTDDDNKLRKLVSQYGTKSWSLIASKFRDRNSRQCRERWNNYLSPKNNTSKWTHDEDIQLLRLFTKFGKQWAKLAHYFPERTPVNVRNRYRQLLKRISFNIARIMPEWQIEYNNQVIDSSESFAPNSQIENYIYSLSQLGKLSDFLTNENDIQMDANKSFSNDLDLKQQKILLPPCKDLPFDPRFYVV</sequence>
<dbReference type="Proteomes" id="UP001470230">
    <property type="component" value="Unassembled WGS sequence"/>
</dbReference>
<feature type="domain" description="HTH myb-type" evidence="6">
    <location>
        <begin position="72"/>
        <end position="122"/>
    </location>
</feature>
<dbReference type="InterPro" id="IPR051575">
    <property type="entry name" value="Myb-like_DNA-bd"/>
</dbReference>
<evidence type="ECO:0000313" key="7">
    <source>
        <dbReference type="EMBL" id="KAK8850120.1"/>
    </source>
</evidence>
<reference evidence="7 8" key="1">
    <citation type="submission" date="2024-04" db="EMBL/GenBank/DDBJ databases">
        <title>Tritrichomonas musculus Genome.</title>
        <authorList>
            <person name="Alves-Ferreira E."/>
            <person name="Grigg M."/>
            <person name="Lorenzi H."/>
            <person name="Galac M."/>
        </authorList>
    </citation>
    <scope>NUCLEOTIDE SEQUENCE [LARGE SCALE GENOMIC DNA]</scope>
    <source>
        <strain evidence="7 8">EAF2021</strain>
    </source>
</reference>
<evidence type="ECO:0000256" key="1">
    <source>
        <dbReference type="ARBA" id="ARBA00023015"/>
    </source>
</evidence>
<dbReference type="PANTHER" id="PTHR46621">
    <property type="entry name" value="SNRNA-ACTIVATING PROTEIN COMPLEX SUBUNIT 4"/>
    <property type="match status" value="1"/>
</dbReference>
<name>A0ABR2HN30_9EUKA</name>
<keyword evidence="2" id="KW-0238">DNA-binding</keyword>
<evidence type="ECO:0000256" key="4">
    <source>
        <dbReference type="ARBA" id="ARBA00023242"/>
    </source>
</evidence>
<evidence type="ECO:0000259" key="6">
    <source>
        <dbReference type="PROSITE" id="PS51294"/>
    </source>
</evidence>
<dbReference type="PROSITE" id="PS50090">
    <property type="entry name" value="MYB_LIKE"/>
    <property type="match status" value="2"/>
</dbReference>
<dbReference type="Pfam" id="PF13921">
    <property type="entry name" value="Myb_DNA-bind_6"/>
    <property type="match status" value="1"/>
</dbReference>
<proteinExistence type="predicted"/>
<evidence type="ECO:0000313" key="8">
    <source>
        <dbReference type="Proteomes" id="UP001470230"/>
    </source>
</evidence>
<feature type="domain" description="Myb-like" evidence="5">
    <location>
        <begin position="68"/>
        <end position="118"/>
    </location>
</feature>
<gene>
    <name evidence="7" type="ORF">M9Y10_018232</name>
</gene>
<evidence type="ECO:0008006" key="9">
    <source>
        <dbReference type="Google" id="ProtNLM"/>
    </source>
</evidence>
<dbReference type="PANTHER" id="PTHR46621:SF1">
    <property type="entry name" value="SNRNA-ACTIVATING PROTEIN COMPLEX SUBUNIT 4"/>
    <property type="match status" value="1"/>
</dbReference>